<organism evidence="1 2">
    <name type="scientific">Musa acuminata subsp. malaccensis</name>
    <name type="common">Wild banana</name>
    <name type="synonym">Musa malaccensis</name>
    <dbReference type="NCBI Taxonomy" id="214687"/>
    <lineage>
        <taxon>Eukaryota</taxon>
        <taxon>Viridiplantae</taxon>
        <taxon>Streptophyta</taxon>
        <taxon>Embryophyta</taxon>
        <taxon>Tracheophyta</taxon>
        <taxon>Spermatophyta</taxon>
        <taxon>Magnoliopsida</taxon>
        <taxon>Liliopsida</taxon>
        <taxon>Zingiberales</taxon>
        <taxon>Musaceae</taxon>
        <taxon>Musa</taxon>
    </lineage>
</organism>
<sequence length="25" mass="3164">MVFEHMEDFVMEVPWLLIRYMCTEN</sequence>
<evidence type="ECO:0000313" key="1">
    <source>
        <dbReference type="EnsemblPlants" id="Ma11_p05130.1"/>
    </source>
</evidence>
<name>A0A804L4E5_MUSAM</name>
<reference evidence="1" key="1">
    <citation type="submission" date="2021-05" db="UniProtKB">
        <authorList>
            <consortium name="EnsemblPlants"/>
        </authorList>
    </citation>
    <scope>IDENTIFICATION</scope>
    <source>
        <strain evidence="1">subsp. malaccensis</strain>
    </source>
</reference>
<accession>A0A804L4E5</accession>
<dbReference type="AlphaFoldDB" id="A0A804L4E5"/>
<dbReference type="Proteomes" id="UP000012960">
    <property type="component" value="Unplaced"/>
</dbReference>
<dbReference type="EnsemblPlants" id="Ma11_t05130.1">
    <property type="protein sequence ID" value="Ma11_p05130.1"/>
    <property type="gene ID" value="Ma11_g05130"/>
</dbReference>
<dbReference type="InParanoid" id="A0A804L4E5"/>
<dbReference type="Gramene" id="Ma11_t05130.1">
    <property type="protein sequence ID" value="Ma11_p05130.1"/>
    <property type="gene ID" value="Ma11_g05130"/>
</dbReference>
<protein>
    <submittedName>
        <fullName evidence="1">Uncharacterized protein</fullName>
    </submittedName>
</protein>
<proteinExistence type="predicted"/>
<keyword evidence="2" id="KW-1185">Reference proteome</keyword>
<evidence type="ECO:0000313" key="2">
    <source>
        <dbReference type="Proteomes" id="UP000012960"/>
    </source>
</evidence>